<reference evidence="2 3" key="1">
    <citation type="submission" date="2024-01" db="EMBL/GenBank/DDBJ databases">
        <title>The genome of the rayed Mediterranean limpet Patella caerulea (Linnaeus, 1758).</title>
        <authorList>
            <person name="Anh-Thu Weber A."/>
            <person name="Halstead-Nussloch G."/>
        </authorList>
    </citation>
    <scope>NUCLEOTIDE SEQUENCE [LARGE SCALE GENOMIC DNA]</scope>
    <source>
        <strain evidence="2">AATW-2023a</strain>
        <tissue evidence="2">Whole specimen</tissue>
    </source>
</reference>
<accession>A0AAN8K9L3</accession>
<name>A0AAN8K9L3_PATCE</name>
<protein>
    <recommendedName>
        <fullName evidence="1">DDE-1 domain-containing protein</fullName>
    </recommendedName>
</protein>
<keyword evidence="3" id="KW-1185">Reference proteome</keyword>
<dbReference type="InterPro" id="IPR004875">
    <property type="entry name" value="DDE_SF_endonuclease_dom"/>
</dbReference>
<dbReference type="GO" id="GO:0003676">
    <property type="term" value="F:nucleic acid binding"/>
    <property type="evidence" value="ECO:0007669"/>
    <property type="project" value="InterPro"/>
</dbReference>
<dbReference type="Pfam" id="PF03184">
    <property type="entry name" value="DDE_1"/>
    <property type="match status" value="1"/>
</dbReference>
<sequence>MLQPLDVSINKPMKVKLRQLWSDWMAFDEHTYTKGGARRKPDLNVICSWIVEAWKSIDPEMIIKSFKKCCISNAMDGTEDVLLWEEMVQKEPANKRRKLVEETDNDEDDTQEDIDIYYTDENVPGLEVADILRIFEEEDEEEEFNGFTQADIHIK</sequence>
<dbReference type="EMBL" id="JAZGQO010000002">
    <property type="protein sequence ID" value="KAK6191232.1"/>
    <property type="molecule type" value="Genomic_DNA"/>
</dbReference>
<organism evidence="2 3">
    <name type="scientific">Patella caerulea</name>
    <name type="common">Rayed Mediterranean limpet</name>
    <dbReference type="NCBI Taxonomy" id="87958"/>
    <lineage>
        <taxon>Eukaryota</taxon>
        <taxon>Metazoa</taxon>
        <taxon>Spiralia</taxon>
        <taxon>Lophotrochozoa</taxon>
        <taxon>Mollusca</taxon>
        <taxon>Gastropoda</taxon>
        <taxon>Patellogastropoda</taxon>
        <taxon>Patelloidea</taxon>
        <taxon>Patellidae</taxon>
        <taxon>Patella</taxon>
    </lineage>
</organism>
<dbReference type="AlphaFoldDB" id="A0AAN8K9L3"/>
<evidence type="ECO:0000313" key="2">
    <source>
        <dbReference type="EMBL" id="KAK6191232.1"/>
    </source>
</evidence>
<proteinExistence type="predicted"/>
<evidence type="ECO:0000313" key="3">
    <source>
        <dbReference type="Proteomes" id="UP001347796"/>
    </source>
</evidence>
<comment type="caution">
    <text evidence="2">The sequence shown here is derived from an EMBL/GenBank/DDBJ whole genome shotgun (WGS) entry which is preliminary data.</text>
</comment>
<feature type="domain" description="DDE-1" evidence="1">
    <location>
        <begin position="2"/>
        <end position="66"/>
    </location>
</feature>
<evidence type="ECO:0000259" key="1">
    <source>
        <dbReference type="Pfam" id="PF03184"/>
    </source>
</evidence>
<dbReference type="Proteomes" id="UP001347796">
    <property type="component" value="Unassembled WGS sequence"/>
</dbReference>
<gene>
    <name evidence="2" type="ORF">SNE40_002968</name>
</gene>